<dbReference type="RefSeq" id="WP_052450073.1">
    <property type="nucleotide sequence ID" value="NZ_FCNV02000004.1"/>
</dbReference>
<proteinExistence type="predicted"/>
<dbReference type="PANTHER" id="PTHR11908">
    <property type="entry name" value="XANTHINE DEHYDROGENASE"/>
    <property type="match status" value="1"/>
</dbReference>
<evidence type="ECO:0000259" key="4">
    <source>
        <dbReference type="SMART" id="SM01008"/>
    </source>
</evidence>
<dbReference type="PANTHER" id="PTHR11908:SF132">
    <property type="entry name" value="ALDEHYDE OXIDASE 1-RELATED"/>
    <property type="match status" value="1"/>
</dbReference>
<feature type="domain" description="Aldehyde oxidase/xanthine dehydrogenase a/b hammerhead" evidence="4">
    <location>
        <begin position="29"/>
        <end position="142"/>
    </location>
</feature>
<dbReference type="InterPro" id="IPR000674">
    <property type="entry name" value="Ald_Oxase/Xan_DH_a/b"/>
</dbReference>
<dbReference type="InterPro" id="IPR046867">
    <property type="entry name" value="AldOxase/xan_DH_MoCoBD2"/>
</dbReference>
<dbReference type="Pfam" id="PF20256">
    <property type="entry name" value="MoCoBD_2"/>
    <property type="match status" value="1"/>
</dbReference>
<dbReference type="InterPro" id="IPR008274">
    <property type="entry name" value="AldOxase/xan_DH_MoCoBD1"/>
</dbReference>
<keyword evidence="2" id="KW-0560">Oxidoreductase</keyword>
<keyword evidence="6" id="KW-1185">Reference proteome</keyword>
<name>A0A658QXG3_9BURK</name>
<dbReference type="InterPro" id="IPR036856">
    <property type="entry name" value="Ald_Oxase/Xan_DH_a/b_sf"/>
</dbReference>
<dbReference type="GO" id="GO:0016491">
    <property type="term" value="F:oxidoreductase activity"/>
    <property type="evidence" value="ECO:0007669"/>
    <property type="project" value="UniProtKB-KW"/>
</dbReference>
<evidence type="ECO:0000256" key="2">
    <source>
        <dbReference type="ARBA" id="ARBA00023002"/>
    </source>
</evidence>
<dbReference type="SUPFAM" id="SSF56003">
    <property type="entry name" value="Molybdenum cofactor-binding domain"/>
    <property type="match status" value="1"/>
</dbReference>
<dbReference type="Proteomes" id="UP000198263">
    <property type="component" value="Unassembled WGS sequence"/>
</dbReference>
<evidence type="ECO:0000313" key="5">
    <source>
        <dbReference type="EMBL" id="SAL31273.1"/>
    </source>
</evidence>
<dbReference type="InterPro" id="IPR037165">
    <property type="entry name" value="AldOxase/xan_DH_Mopterin-bd_sf"/>
</dbReference>
<feature type="region of interest" description="Disordered" evidence="3">
    <location>
        <begin position="151"/>
        <end position="170"/>
    </location>
</feature>
<dbReference type="AlphaFoldDB" id="A0A658QXG3"/>
<dbReference type="Pfam" id="PF01315">
    <property type="entry name" value="Ald_Xan_dh_C"/>
    <property type="match status" value="1"/>
</dbReference>
<comment type="caution">
    <text evidence="5">The sequence shown here is derived from an EMBL/GenBank/DDBJ whole genome shotgun (WGS) entry which is preliminary data.</text>
</comment>
<gene>
    <name evidence="5" type="ORF">AWB72_02738</name>
</gene>
<reference evidence="5 6" key="1">
    <citation type="submission" date="2016-01" db="EMBL/GenBank/DDBJ databases">
        <authorList>
            <person name="Peeters C."/>
        </authorList>
    </citation>
    <scope>NUCLEOTIDE SEQUENCE [LARGE SCALE GENOMIC DNA]</scope>
    <source>
        <strain evidence="5">LMG 29315</strain>
    </source>
</reference>
<evidence type="ECO:0000256" key="3">
    <source>
        <dbReference type="SAM" id="MobiDB-lite"/>
    </source>
</evidence>
<dbReference type="EMBL" id="FCNV02000004">
    <property type="protein sequence ID" value="SAL31273.1"/>
    <property type="molecule type" value="Genomic_DNA"/>
</dbReference>
<accession>A0A658QXG3</accession>
<sequence length="745" mass="79050">MSTAPDIKPSANGFIGRPQSRIDGPQKVCGRATYTSDVDLPGMLYAVPVGSTIASGRITSLEFAAAQAMPGVKLILHRGNVGRLYRIPANSFEDGYVDEQRPPFEDDVIRYYGQYVACVVAETFEAASAAAAAIKVGYEVAKHDVSATLAPDQESKVQSERGDPAGAFDSAPVKIDETYVTPTETHNPIELHATVAHWDGDNYTFYETSQAVANHRGTLVQMLGVPKEKVRVISRFLGSGFGSKLWMWPHSLLAAAATRQTGRPVKLVLSRKMMFQNVGHRPVTQQRVRLAATQDGKLTSVQHDFLNHAALADEYTEDCGEATPHMYSTANLRVTGGSVKRNVGSPTSMRGPGAVPGLYALESAMNELALALKMNPVELRLRNEPGVDESNGLPFSSRHLVECLKTGAEKFGWSRRTPEVGSMKRDGLTLGWGVGACSWPGLRFSAEAIVDLRADGTARVVCGTQDIGTGTYTILAQLVAEQTGIALDKIEVGLGDTALPIGPISGGSAATASVVPAVSDATRAAIGIVLSRASAAEGSPLAGAKAEELAFSGGRVHRKGESPEGGVPYTRILEAARMHAASGSASAKGGFDDPLKKDWSIHSYGAHFAEVTWEPATARLRVSRVVTVIDGGKILNPRAARNQIEGAVVMGVGMALFEHTSYDERSGAPVNSSLADYVIATNADTPKLDVTFLDHPDTVFNELGARGIAEIGLAGIASAITDAVYHATGVRVRKLPVMIEDLLAN</sequence>
<dbReference type="GO" id="GO:0005506">
    <property type="term" value="F:iron ion binding"/>
    <property type="evidence" value="ECO:0007669"/>
    <property type="project" value="InterPro"/>
</dbReference>
<feature type="compositionally biased region" description="Basic and acidic residues" evidence="3">
    <location>
        <begin position="153"/>
        <end position="163"/>
    </location>
</feature>
<dbReference type="SUPFAM" id="SSF54665">
    <property type="entry name" value="CO dehydrogenase molybdoprotein N-domain-like"/>
    <property type="match status" value="1"/>
</dbReference>
<keyword evidence="1" id="KW-0500">Molybdenum</keyword>
<feature type="region of interest" description="Disordered" evidence="3">
    <location>
        <begin position="1"/>
        <end position="22"/>
    </location>
</feature>
<dbReference type="SMART" id="SM01008">
    <property type="entry name" value="Ald_Xan_dh_C"/>
    <property type="match status" value="1"/>
</dbReference>
<dbReference type="Gene3D" id="3.30.365.10">
    <property type="entry name" value="Aldehyde oxidase/xanthine dehydrogenase, molybdopterin binding domain"/>
    <property type="match status" value="4"/>
</dbReference>
<evidence type="ECO:0000256" key="1">
    <source>
        <dbReference type="ARBA" id="ARBA00022505"/>
    </source>
</evidence>
<dbReference type="OrthoDB" id="221297at2"/>
<dbReference type="InterPro" id="IPR016208">
    <property type="entry name" value="Ald_Oxase/xanthine_DH-like"/>
</dbReference>
<evidence type="ECO:0000313" key="6">
    <source>
        <dbReference type="Proteomes" id="UP000198263"/>
    </source>
</evidence>
<dbReference type="Pfam" id="PF02738">
    <property type="entry name" value="MoCoBD_1"/>
    <property type="match status" value="1"/>
</dbReference>
<protein>
    <submittedName>
        <fullName evidence="5">Aldehyde oxidase and xanthine dehydrogenase</fullName>
    </submittedName>
</protein>
<organism evidence="5 6">
    <name type="scientific">Caballeronia concitans</name>
    <dbReference type="NCBI Taxonomy" id="1777133"/>
    <lineage>
        <taxon>Bacteria</taxon>
        <taxon>Pseudomonadati</taxon>
        <taxon>Pseudomonadota</taxon>
        <taxon>Betaproteobacteria</taxon>
        <taxon>Burkholderiales</taxon>
        <taxon>Burkholderiaceae</taxon>
        <taxon>Caballeronia</taxon>
    </lineage>
</organism>
<dbReference type="Gene3D" id="3.90.1170.50">
    <property type="entry name" value="Aldehyde oxidase/xanthine dehydrogenase, a/b hammerhead"/>
    <property type="match status" value="1"/>
</dbReference>